<comment type="caution">
    <text evidence="1">The sequence shown here is derived from an EMBL/GenBank/DDBJ whole genome shotgun (WGS) entry which is preliminary data.</text>
</comment>
<name>A0A6N9NND0_9FLAO</name>
<dbReference type="EMBL" id="WWNE01000012">
    <property type="protein sequence ID" value="NBG66921.1"/>
    <property type="molecule type" value="Genomic_DNA"/>
</dbReference>
<gene>
    <name evidence="1" type="ORF">GQN54_12405</name>
</gene>
<evidence type="ECO:0000313" key="1">
    <source>
        <dbReference type="EMBL" id="NBG66921.1"/>
    </source>
</evidence>
<reference evidence="1 2" key="1">
    <citation type="submission" date="2019-12" db="EMBL/GenBank/DDBJ databases">
        <authorList>
            <person name="Zhao J."/>
        </authorList>
    </citation>
    <scope>NUCLEOTIDE SEQUENCE [LARGE SCALE GENOMIC DNA]</scope>
    <source>
        <strain evidence="1 2">S-15</strain>
    </source>
</reference>
<sequence length="186" mass="22330">MRPILKLTVSLFFLFFLTASNFKDYFIILDKHQYLKLAQRGDKEILKRSIVFDELIQPDENPHLNPNEIAKTQQFAFLLKKMKRKDIELFLLQHDSSLVIHQFYIGFCHFMKGEYKLAEEALQQYRGNNFLYHKHLLIGDCRYELNTYNTTNELVLQYQKAMDIAKSDIEKEIVKNRVKYIIYKHD</sequence>
<evidence type="ECO:0008006" key="3">
    <source>
        <dbReference type="Google" id="ProtNLM"/>
    </source>
</evidence>
<keyword evidence="2" id="KW-1185">Reference proteome</keyword>
<evidence type="ECO:0000313" key="2">
    <source>
        <dbReference type="Proteomes" id="UP000470771"/>
    </source>
</evidence>
<accession>A0A6N9NND0</accession>
<dbReference type="AlphaFoldDB" id="A0A6N9NND0"/>
<dbReference type="RefSeq" id="WP_160633875.1">
    <property type="nucleotide sequence ID" value="NZ_WWNE01000012.1"/>
</dbReference>
<protein>
    <recommendedName>
        <fullName evidence="3">Tetratricopeptide repeat protein</fullName>
    </recommendedName>
</protein>
<organism evidence="1 2">
    <name type="scientific">Acidiluteibacter ferrifornacis</name>
    <dbReference type="NCBI Taxonomy" id="2692424"/>
    <lineage>
        <taxon>Bacteria</taxon>
        <taxon>Pseudomonadati</taxon>
        <taxon>Bacteroidota</taxon>
        <taxon>Flavobacteriia</taxon>
        <taxon>Flavobacteriales</taxon>
        <taxon>Cryomorphaceae</taxon>
        <taxon>Acidiluteibacter</taxon>
    </lineage>
</organism>
<proteinExistence type="predicted"/>
<dbReference type="Proteomes" id="UP000470771">
    <property type="component" value="Unassembled WGS sequence"/>
</dbReference>